<gene>
    <name evidence="1" type="ORF">FGO68_gene2386</name>
</gene>
<reference evidence="1" key="1">
    <citation type="submission" date="2019-06" db="EMBL/GenBank/DDBJ databases">
        <authorList>
            <person name="Zheng W."/>
        </authorList>
    </citation>
    <scope>NUCLEOTIDE SEQUENCE</scope>
    <source>
        <strain evidence="1">QDHG01</strain>
    </source>
</reference>
<keyword evidence="2" id="KW-1185">Reference proteome</keyword>
<comment type="caution">
    <text evidence="1">The sequence shown here is derived from an EMBL/GenBank/DDBJ whole genome shotgun (WGS) entry which is preliminary data.</text>
</comment>
<dbReference type="AlphaFoldDB" id="A0A8J8P6U6"/>
<accession>A0A8J8P6U6</accession>
<dbReference type="Proteomes" id="UP000785679">
    <property type="component" value="Unassembled WGS sequence"/>
</dbReference>
<proteinExistence type="predicted"/>
<name>A0A8J8P6U6_HALGN</name>
<protein>
    <submittedName>
        <fullName evidence="1">Uncharacterized protein</fullName>
    </submittedName>
</protein>
<evidence type="ECO:0000313" key="2">
    <source>
        <dbReference type="Proteomes" id="UP000785679"/>
    </source>
</evidence>
<dbReference type="EMBL" id="RRYP01000098">
    <property type="protein sequence ID" value="TNV88003.1"/>
    <property type="molecule type" value="Genomic_DNA"/>
</dbReference>
<sequence length="130" mass="14830">MAGQVPRGHLLTQVFWQRKQSQMQIKQLMLSKSRKQFGSFELFSASHVSNQIKTFNLIDTQKFSPSPTYQYWQGKKAASDSETGLATSIKQQFKSNSYLHAQMTQYIHVYDSHISSIHPGTRISSSPDCL</sequence>
<organism evidence="1 2">
    <name type="scientific">Halteria grandinella</name>
    <dbReference type="NCBI Taxonomy" id="5974"/>
    <lineage>
        <taxon>Eukaryota</taxon>
        <taxon>Sar</taxon>
        <taxon>Alveolata</taxon>
        <taxon>Ciliophora</taxon>
        <taxon>Intramacronucleata</taxon>
        <taxon>Spirotrichea</taxon>
        <taxon>Stichotrichia</taxon>
        <taxon>Sporadotrichida</taxon>
        <taxon>Halteriidae</taxon>
        <taxon>Halteria</taxon>
    </lineage>
</organism>
<evidence type="ECO:0000313" key="1">
    <source>
        <dbReference type="EMBL" id="TNV88003.1"/>
    </source>
</evidence>